<dbReference type="GO" id="GO:0003700">
    <property type="term" value="F:DNA-binding transcription factor activity"/>
    <property type="evidence" value="ECO:0007669"/>
    <property type="project" value="InterPro"/>
</dbReference>
<protein>
    <submittedName>
        <fullName evidence="6">DNA-binding transcriptional MerR regulator</fullName>
    </submittedName>
</protein>
<sequence>MRNYEAQGVIAGSRRTPSGYRVYDQGHLDQLLAFTTLARAIGHQGAIPIMTAVTGGRPGDALEALDQAHAQLAAGRDTVRELENVLHAANPLDSTSPTPTATYTVGELARHVGVTPATLRGWEEAGIMHPRRHANGHREYTKDDVLDARVAVLLRRGSFPLARIASTIDQIHHHGDASAALARLGEWRQNLDASSMGLLTASAYLSRCLPREGDRRDLSPASTNVPGQYT</sequence>
<dbReference type="OrthoDB" id="9802039at2"/>
<dbReference type="InterPro" id="IPR047057">
    <property type="entry name" value="MerR_fam"/>
</dbReference>
<comment type="caution">
    <text evidence="6">The sequence shown here is derived from an EMBL/GenBank/DDBJ whole genome shotgun (WGS) entry which is preliminary data.</text>
</comment>
<name>A0A542EH47_9MICO</name>
<dbReference type="PROSITE" id="PS00552">
    <property type="entry name" value="HTH_MERR_1"/>
    <property type="match status" value="1"/>
</dbReference>
<dbReference type="SUPFAM" id="SSF46955">
    <property type="entry name" value="Putative DNA-binding domain"/>
    <property type="match status" value="2"/>
</dbReference>
<dbReference type="Pfam" id="PF13411">
    <property type="entry name" value="MerR_1"/>
    <property type="match status" value="1"/>
</dbReference>
<keyword evidence="4" id="KW-0804">Transcription</keyword>
<evidence type="ECO:0000313" key="6">
    <source>
        <dbReference type="EMBL" id="TQJ14660.1"/>
    </source>
</evidence>
<keyword evidence="2" id="KW-0805">Transcription regulation</keyword>
<dbReference type="Gene3D" id="1.10.1660.10">
    <property type="match status" value="2"/>
</dbReference>
<evidence type="ECO:0000259" key="5">
    <source>
        <dbReference type="PROSITE" id="PS50937"/>
    </source>
</evidence>
<keyword evidence="3 6" id="KW-0238">DNA-binding</keyword>
<organism evidence="6 7">
    <name type="scientific">Yimella lutea</name>
    <dbReference type="NCBI Taxonomy" id="587872"/>
    <lineage>
        <taxon>Bacteria</taxon>
        <taxon>Bacillati</taxon>
        <taxon>Actinomycetota</taxon>
        <taxon>Actinomycetes</taxon>
        <taxon>Micrococcales</taxon>
        <taxon>Dermacoccaceae</taxon>
        <taxon>Yimella</taxon>
    </lineage>
</organism>
<keyword evidence="1" id="KW-0678">Repressor</keyword>
<dbReference type="Proteomes" id="UP000320806">
    <property type="component" value="Unassembled WGS sequence"/>
</dbReference>
<proteinExistence type="predicted"/>
<dbReference type="PANTHER" id="PTHR30204:SF69">
    <property type="entry name" value="MERR-FAMILY TRANSCRIPTIONAL REGULATOR"/>
    <property type="match status" value="1"/>
</dbReference>
<dbReference type="InterPro" id="IPR009061">
    <property type="entry name" value="DNA-bd_dom_put_sf"/>
</dbReference>
<evidence type="ECO:0000313" key="7">
    <source>
        <dbReference type="Proteomes" id="UP000320806"/>
    </source>
</evidence>
<evidence type="ECO:0000256" key="2">
    <source>
        <dbReference type="ARBA" id="ARBA00023015"/>
    </source>
</evidence>
<feature type="domain" description="HTH merR-type" evidence="5">
    <location>
        <begin position="1"/>
        <end position="29"/>
    </location>
</feature>
<dbReference type="EMBL" id="VFMO01000001">
    <property type="protein sequence ID" value="TQJ14660.1"/>
    <property type="molecule type" value="Genomic_DNA"/>
</dbReference>
<reference evidence="6 7" key="1">
    <citation type="submission" date="2019-06" db="EMBL/GenBank/DDBJ databases">
        <title>Sequencing the genomes of 1000 actinobacteria strains.</title>
        <authorList>
            <person name="Klenk H.-P."/>
        </authorList>
    </citation>
    <scope>NUCLEOTIDE SEQUENCE [LARGE SCALE GENOMIC DNA]</scope>
    <source>
        <strain evidence="6 7">DSM 19828</strain>
    </source>
</reference>
<evidence type="ECO:0000256" key="3">
    <source>
        <dbReference type="ARBA" id="ARBA00023125"/>
    </source>
</evidence>
<dbReference type="PROSITE" id="PS50937">
    <property type="entry name" value="HTH_MERR_2"/>
    <property type="match status" value="2"/>
</dbReference>
<dbReference type="SMART" id="SM00422">
    <property type="entry name" value="HTH_MERR"/>
    <property type="match status" value="1"/>
</dbReference>
<dbReference type="InterPro" id="IPR000551">
    <property type="entry name" value="MerR-type_HTH_dom"/>
</dbReference>
<dbReference type="AlphaFoldDB" id="A0A542EH47"/>
<evidence type="ECO:0000256" key="4">
    <source>
        <dbReference type="ARBA" id="ARBA00023163"/>
    </source>
</evidence>
<feature type="domain" description="HTH merR-type" evidence="5">
    <location>
        <begin position="102"/>
        <end position="170"/>
    </location>
</feature>
<accession>A0A542EH47</accession>
<dbReference type="PANTHER" id="PTHR30204">
    <property type="entry name" value="REDOX-CYCLING DRUG-SENSING TRANSCRIPTIONAL ACTIVATOR SOXR"/>
    <property type="match status" value="1"/>
</dbReference>
<dbReference type="GO" id="GO:0003677">
    <property type="term" value="F:DNA binding"/>
    <property type="evidence" value="ECO:0007669"/>
    <property type="project" value="UniProtKB-KW"/>
</dbReference>
<gene>
    <name evidence="6" type="ORF">FB459_2158</name>
</gene>
<keyword evidence="7" id="KW-1185">Reference proteome</keyword>
<evidence type="ECO:0000256" key="1">
    <source>
        <dbReference type="ARBA" id="ARBA00022491"/>
    </source>
</evidence>